<dbReference type="RefSeq" id="WP_074798120.1">
    <property type="nucleotide sequence ID" value="NZ_FOVJ01000007.1"/>
</dbReference>
<keyword evidence="8" id="KW-1185">Reference proteome</keyword>
<dbReference type="STRING" id="1266925.GCA_000619905_01629"/>
<dbReference type="EMBL" id="FOVJ01000007">
    <property type="protein sequence ID" value="SFO09749.1"/>
    <property type="molecule type" value="Genomic_DNA"/>
</dbReference>
<dbReference type="AlphaFoldDB" id="A0A1I5EE11"/>
<evidence type="ECO:0000256" key="2">
    <source>
        <dbReference type="ARBA" id="ARBA00022771"/>
    </source>
</evidence>
<dbReference type="InterPro" id="IPR000962">
    <property type="entry name" value="Znf_DskA_TraR"/>
</dbReference>
<dbReference type="InterPro" id="IPR037187">
    <property type="entry name" value="DnaK_N"/>
</dbReference>
<dbReference type="PANTHER" id="PTHR33823">
    <property type="entry name" value="RNA POLYMERASE-BINDING TRANSCRIPTION FACTOR DKSA-RELATED"/>
    <property type="match status" value="1"/>
</dbReference>
<dbReference type="SUPFAM" id="SSF109635">
    <property type="entry name" value="DnaK suppressor protein DksA, alpha-hairpin domain"/>
    <property type="match status" value="1"/>
</dbReference>
<evidence type="ECO:0000256" key="4">
    <source>
        <dbReference type="PROSITE-ProRule" id="PRU00510"/>
    </source>
</evidence>
<evidence type="ECO:0000259" key="6">
    <source>
        <dbReference type="Pfam" id="PF01258"/>
    </source>
</evidence>
<evidence type="ECO:0000256" key="5">
    <source>
        <dbReference type="SAM" id="MobiDB-lite"/>
    </source>
</evidence>
<dbReference type="PROSITE" id="PS51128">
    <property type="entry name" value="ZF_DKSA_2"/>
    <property type="match status" value="1"/>
</dbReference>
<proteinExistence type="predicted"/>
<accession>A0A1I5EE11</accession>
<protein>
    <submittedName>
        <fullName evidence="7">RNA polymerase-binding protein DksA</fullName>
    </submittedName>
</protein>
<dbReference type="PANTHER" id="PTHR33823:SF4">
    <property type="entry name" value="GENERAL STRESS PROTEIN 16O"/>
    <property type="match status" value="1"/>
</dbReference>
<keyword evidence="2" id="KW-0863">Zinc-finger</keyword>
<evidence type="ECO:0000313" key="7">
    <source>
        <dbReference type="EMBL" id="SFO09749.1"/>
    </source>
</evidence>
<name>A0A1I5EE11_9PROT</name>
<sequence length="131" mass="14742">MAKLSEEQLAQLKEMLQHRYLELREEVRGELERSGNQHYADVAGSVPDPGDESVADMIVDVDAALVDRQVNEMRGVEATLKRLAELNFGDCIECGGEIGFERLMALPTAERCVRCQELHEKTYSHEPNPTL</sequence>
<dbReference type="GO" id="GO:0008270">
    <property type="term" value="F:zinc ion binding"/>
    <property type="evidence" value="ECO:0007669"/>
    <property type="project" value="UniProtKB-KW"/>
</dbReference>
<keyword evidence="1" id="KW-0479">Metal-binding</keyword>
<evidence type="ECO:0000256" key="3">
    <source>
        <dbReference type="ARBA" id="ARBA00022833"/>
    </source>
</evidence>
<feature type="zinc finger region" description="dksA C4-type" evidence="4">
    <location>
        <begin position="91"/>
        <end position="115"/>
    </location>
</feature>
<dbReference type="Proteomes" id="UP000183107">
    <property type="component" value="Unassembled WGS sequence"/>
</dbReference>
<dbReference type="Gene3D" id="1.20.120.910">
    <property type="entry name" value="DksA, coiled-coil domain"/>
    <property type="match status" value="1"/>
</dbReference>
<organism evidence="7 8">
    <name type="scientific">Nitrosospira briensis</name>
    <dbReference type="NCBI Taxonomy" id="35799"/>
    <lineage>
        <taxon>Bacteria</taxon>
        <taxon>Pseudomonadati</taxon>
        <taxon>Pseudomonadota</taxon>
        <taxon>Betaproteobacteria</taxon>
        <taxon>Nitrosomonadales</taxon>
        <taxon>Nitrosomonadaceae</taxon>
        <taxon>Nitrosospira</taxon>
    </lineage>
</organism>
<gene>
    <name evidence="7" type="ORF">SAMN05216386_2624</name>
</gene>
<evidence type="ECO:0000313" key="8">
    <source>
        <dbReference type="Proteomes" id="UP000183107"/>
    </source>
</evidence>
<dbReference type="SUPFAM" id="SSF57716">
    <property type="entry name" value="Glucocorticoid receptor-like (DNA-binding domain)"/>
    <property type="match status" value="1"/>
</dbReference>
<keyword evidence="3" id="KW-0862">Zinc</keyword>
<evidence type="ECO:0000256" key="1">
    <source>
        <dbReference type="ARBA" id="ARBA00022723"/>
    </source>
</evidence>
<reference evidence="8" key="1">
    <citation type="submission" date="2016-10" db="EMBL/GenBank/DDBJ databases">
        <authorList>
            <person name="Varghese N."/>
        </authorList>
    </citation>
    <scope>NUCLEOTIDE SEQUENCE [LARGE SCALE GENOMIC DNA]</scope>
    <source>
        <strain evidence="8">Nsp8</strain>
    </source>
</reference>
<feature type="domain" description="Zinc finger DksA/TraR C4-type" evidence="6">
    <location>
        <begin position="88"/>
        <end position="121"/>
    </location>
</feature>
<feature type="region of interest" description="Disordered" evidence="5">
    <location>
        <begin position="32"/>
        <end position="51"/>
    </location>
</feature>
<dbReference type="OrthoDB" id="9811543at2"/>
<dbReference type="Pfam" id="PF01258">
    <property type="entry name" value="zf-dskA_traR"/>
    <property type="match status" value="1"/>
</dbReference>